<dbReference type="InterPro" id="IPR048279">
    <property type="entry name" value="MdtK-like"/>
</dbReference>
<name>A0A395XPJ1_9FIRM</name>
<evidence type="ECO:0000256" key="3">
    <source>
        <dbReference type="ARBA" id="ARBA00010199"/>
    </source>
</evidence>
<evidence type="ECO:0000256" key="9">
    <source>
        <dbReference type="ARBA" id="ARBA00022989"/>
    </source>
</evidence>
<feature type="transmembrane region" description="Helical" evidence="13">
    <location>
        <begin position="12"/>
        <end position="32"/>
    </location>
</feature>
<comment type="function">
    <text evidence="1">Multidrug efflux pump.</text>
</comment>
<comment type="similarity">
    <text evidence="3">Belongs to the multi antimicrobial extrusion (MATE) (TC 2.A.66.1) family.</text>
</comment>
<evidence type="ECO:0000256" key="6">
    <source>
        <dbReference type="ARBA" id="ARBA00022449"/>
    </source>
</evidence>
<sequence>MNDTFMKEKPILPLLTSMALPMVISMLVNSLYNIVDSFFVAQINEQAMTALSLVFPVQNFVNATAIGFGVGINAMIALHLGAGNKENANASATHGMVLSIIHGFLALIISIALMPTFLGAFTKDENVIKLGLEYSRIVFLFAPVIMISLAFEKIFQAVGRMNETMFALLCGCISNIILDPLLIFGIGFFPKLGIKGAALATGIGQIITVIVYLIYYVKKPLPVKLKKSCLPLQRSLDFRLYTIGVPAILNLALPSFLVSFLNSVLSAYSDIYVVVLGIYYKLQTFLYLPASGIVQGMRPVIGYNYGAGEMDRVRKIFRLALLMCGGIMTGGTILCLLFANGLIGMFTTNPETIQAGGLALRIISAGFIVSSISVTASGALEGLGKGVQSLLISLMRYVVIIMPAAFILSRIWGAVGVWNAFWITELISAIASVWIYQKSFKH</sequence>
<keyword evidence="11 13" id="KW-0472">Membrane</keyword>
<keyword evidence="7" id="KW-1003">Cell membrane</keyword>
<evidence type="ECO:0000256" key="1">
    <source>
        <dbReference type="ARBA" id="ARBA00003408"/>
    </source>
</evidence>
<dbReference type="NCBIfam" id="TIGR00797">
    <property type="entry name" value="matE"/>
    <property type="match status" value="1"/>
</dbReference>
<feature type="transmembrane region" description="Helical" evidence="13">
    <location>
        <begin position="92"/>
        <end position="114"/>
    </location>
</feature>
<evidence type="ECO:0000256" key="5">
    <source>
        <dbReference type="ARBA" id="ARBA00022448"/>
    </source>
</evidence>
<reference evidence="14 15" key="1">
    <citation type="submission" date="2018-08" db="EMBL/GenBank/DDBJ databases">
        <title>A genome reference for cultivated species of the human gut microbiota.</title>
        <authorList>
            <person name="Zou Y."/>
            <person name="Xue W."/>
            <person name="Luo G."/>
        </authorList>
    </citation>
    <scope>NUCLEOTIDE SEQUENCE [LARGE SCALE GENOMIC DNA]</scope>
    <source>
        <strain evidence="14 15">AF12-11</strain>
    </source>
</reference>
<dbReference type="GO" id="GO:0042910">
    <property type="term" value="F:xenobiotic transmembrane transporter activity"/>
    <property type="evidence" value="ECO:0007669"/>
    <property type="project" value="InterPro"/>
</dbReference>
<evidence type="ECO:0000313" key="14">
    <source>
        <dbReference type="EMBL" id="RGW54239.1"/>
    </source>
</evidence>
<dbReference type="PANTHER" id="PTHR43298">
    <property type="entry name" value="MULTIDRUG RESISTANCE PROTEIN NORM-RELATED"/>
    <property type="match status" value="1"/>
</dbReference>
<comment type="caution">
    <text evidence="14">The sequence shown here is derived from an EMBL/GenBank/DDBJ whole genome shotgun (WGS) entry which is preliminary data.</text>
</comment>
<protein>
    <recommendedName>
        <fullName evidence="4">Probable multidrug resistance protein NorM</fullName>
    </recommendedName>
    <alternativeName>
        <fullName evidence="12">Multidrug-efflux transporter</fullName>
    </alternativeName>
</protein>
<feature type="transmembrane region" description="Helical" evidence="13">
    <location>
        <begin position="60"/>
        <end position="80"/>
    </location>
</feature>
<gene>
    <name evidence="14" type="ORF">DWV67_05730</name>
</gene>
<dbReference type="InterPro" id="IPR002528">
    <property type="entry name" value="MATE_fam"/>
</dbReference>
<keyword evidence="10" id="KW-0406">Ion transport</keyword>
<dbReference type="AlphaFoldDB" id="A0A395XPJ1"/>
<evidence type="ECO:0000256" key="8">
    <source>
        <dbReference type="ARBA" id="ARBA00022692"/>
    </source>
</evidence>
<keyword evidence="8 13" id="KW-0812">Transmembrane</keyword>
<evidence type="ECO:0000256" key="11">
    <source>
        <dbReference type="ARBA" id="ARBA00023136"/>
    </source>
</evidence>
<dbReference type="GO" id="GO:0006811">
    <property type="term" value="P:monoatomic ion transport"/>
    <property type="evidence" value="ECO:0007669"/>
    <property type="project" value="UniProtKB-KW"/>
</dbReference>
<evidence type="ECO:0000256" key="7">
    <source>
        <dbReference type="ARBA" id="ARBA00022475"/>
    </source>
</evidence>
<dbReference type="Proteomes" id="UP000266376">
    <property type="component" value="Unassembled WGS sequence"/>
</dbReference>
<evidence type="ECO:0000256" key="2">
    <source>
        <dbReference type="ARBA" id="ARBA00004651"/>
    </source>
</evidence>
<feature type="transmembrane region" description="Helical" evidence="13">
    <location>
        <begin position="267"/>
        <end position="288"/>
    </location>
</feature>
<feature type="transmembrane region" description="Helical" evidence="13">
    <location>
        <begin position="418"/>
        <end position="436"/>
    </location>
</feature>
<accession>A0A395XPJ1</accession>
<dbReference type="PIRSF" id="PIRSF006603">
    <property type="entry name" value="DinF"/>
    <property type="match status" value="1"/>
</dbReference>
<comment type="subcellular location">
    <subcellularLocation>
        <location evidence="2">Cell membrane</location>
        <topology evidence="2">Multi-pass membrane protein</topology>
    </subcellularLocation>
</comment>
<keyword evidence="5" id="KW-0813">Transport</keyword>
<proteinExistence type="inferred from homology"/>
<feature type="transmembrane region" description="Helical" evidence="13">
    <location>
        <begin position="358"/>
        <end position="382"/>
    </location>
</feature>
<evidence type="ECO:0000256" key="13">
    <source>
        <dbReference type="SAM" id="Phobius"/>
    </source>
</evidence>
<keyword evidence="6" id="KW-0050">Antiport</keyword>
<dbReference type="EMBL" id="QSAJ01000010">
    <property type="protein sequence ID" value="RGW54239.1"/>
    <property type="molecule type" value="Genomic_DNA"/>
</dbReference>
<evidence type="ECO:0000256" key="12">
    <source>
        <dbReference type="ARBA" id="ARBA00031636"/>
    </source>
</evidence>
<dbReference type="PANTHER" id="PTHR43298:SF2">
    <property type="entry name" value="FMN_FAD EXPORTER YEEO-RELATED"/>
    <property type="match status" value="1"/>
</dbReference>
<organism evidence="14 15">
    <name type="scientific">Dorea formicigenerans</name>
    <dbReference type="NCBI Taxonomy" id="39486"/>
    <lineage>
        <taxon>Bacteria</taxon>
        <taxon>Bacillati</taxon>
        <taxon>Bacillota</taxon>
        <taxon>Clostridia</taxon>
        <taxon>Lachnospirales</taxon>
        <taxon>Lachnospiraceae</taxon>
        <taxon>Dorea</taxon>
    </lineage>
</organism>
<feature type="transmembrane region" description="Helical" evidence="13">
    <location>
        <begin position="166"/>
        <end position="190"/>
    </location>
</feature>
<evidence type="ECO:0000256" key="10">
    <source>
        <dbReference type="ARBA" id="ARBA00023065"/>
    </source>
</evidence>
<feature type="transmembrane region" description="Helical" evidence="13">
    <location>
        <begin position="394"/>
        <end position="412"/>
    </location>
</feature>
<evidence type="ECO:0000256" key="4">
    <source>
        <dbReference type="ARBA" id="ARBA00020268"/>
    </source>
</evidence>
<dbReference type="InterPro" id="IPR050222">
    <property type="entry name" value="MATE_MdtK"/>
</dbReference>
<dbReference type="GO" id="GO:0005886">
    <property type="term" value="C:plasma membrane"/>
    <property type="evidence" value="ECO:0007669"/>
    <property type="project" value="UniProtKB-SubCell"/>
</dbReference>
<evidence type="ECO:0000313" key="15">
    <source>
        <dbReference type="Proteomes" id="UP000266376"/>
    </source>
</evidence>
<dbReference type="GO" id="GO:0015297">
    <property type="term" value="F:antiporter activity"/>
    <property type="evidence" value="ECO:0007669"/>
    <property type="project" value="UniProtKB-KW"/>
</dbReference>
<feature type="transmembrane region" description="Helical" evidence="13">
    <location>
        <begin position="238"/>
        <end position="261"/>
    </location>
</feature>
<feature type="transmembrane region" description="Helical" evidence="13">
    <location>
        <begin position="319"/>
        <end position="346"/>
    </location>
</feature>
<dbReference type="Pfam" id="PF01554">
    <property type="entry name" value="MatE"/>
    <property type="match status" value="2"/>
</dbReference>
<keyword evidence="9 13" id="KW-1133">Transmembrane helix</keyword>
<feature type="transmembrane region" description="Helical" evidence="13">
    <location>
        <begin position="134"/>
        <end position="154"/>
    </location>
</feature>
<feature type="transmembrane region" description="Helical" evidence="13">
    <location>
        <begin position="196"/>
        <end position="217"/>
    </location>
</feature>